<comment type="caution">
    <text evidence="4">The sequence shown here is derived from an EMBL/GenBank/DDBJ whole genome shotgun (WGS) entry which is preliminary data.</text>
</comment>
<dbReference type="GO" id="GO:0003676">
    <property type="term" value="F:nucleic acid binding"/>
    <property type="evidence" value="ECO:0007669"/>
    <property type="project" value="InterPro"/>
</dbReference>
<dbReference type="InterPro" id="IPR041588">
    <property type="entry name" value="Integrase_H2C2"/>
</dbReference>
<dbReference type="EMBL" id="JAINUG010000028">
    <property type="protein sequence ID" value="KAJ8409955.1"/>
    <property type="molecule type" value="Genomic_DNA"/>
</dbReference>
<dbReference type="Gene3D" id="1.10.340.70">
    <property type="match status" value="1"/>
</dbReference>
<organism evidence="4 5">
    <name type="scientific">Aldrovandia affinis</name>
    <dbReference type="NCBI Taxonomy" id="143900"/>
    <lineage>
        <taxon>Eukaryota</taxon>
        <taxon>Metazoa</taxon>
        <taxon>Chordata</taxon>
        <taxon>Craniata</taxon>
        <taxon>Vertebrata</taxon>
        <taxon>Euteleostomi</taxon>
        <taxon>Actinopterygii</taxon>
        <taxon>Neopterygii</taxon>
        <taxon>Teleostei</taxon>
        <taxon>Notacanthiformes</taxon>
        <taxon>Halosauridae</taxon>
        <taxon>Aldrovandia</taxon>
    </lineage>
</organism>
<dbReference type="InterPro" id="IPR007110">
    <property type="entry name" value="Ig-like_dom"/>
</dbReference>
<keyword evidence="5" id="KW-1185">Reference proteome</keyword>
<evidence type="ECO:0000313" key="4">
    <source>
        <dbReference type="EMBL" id="KAJ8409955.1"/>
    </source>
</evidence>
<reference evidence="4" key="1">
    <citation type="journal article" date="2023" name="Science">
        <title>Genome structures resolve the early diversification of teleost fishes.</title>
        <authorList>
            <person name="Parey E."/>
            <person name="Louis A."/>
            <person name="Montfort J."/>
            <person name="Bouchez O."/>
            <person name="Roques C."/>
            <person name="Iampietro C."/>
            <person name="Lluch J."/>
            <person name="Castinel A."/>
            <person name="Donnadieu C."/>
            <person name="Desvignes T."/>
            <person name="Floi Bucao C."/>
            <person name="Jouanno E."/>
            <person name="Wen M."/>
            <person name="Mejri S."/>
            <person name="Dirks R."/>
            <person name="Jansen H."/>
            <person name="Henkel C."/>
            <person name="Chen W.J."/>
            <person name="Zahm M."/>
            <person name="Cabau C."/>
            <person name="Klopp C."/>
            <person name="Thompson A.W."/>
            <person name="Robinson-Rechavi M."/>
            <person name="Braasch I."/>
            <person name="Lecointre G."/>
            <person name="Bobe J."/>
            <person name="Postlethwait J.H."/>
            <person name="Berthelot C."/>
            <person name="Roest Crollius H."/>
            <person name="Guiguen Y."/>
        </authorList>
    </citation>
    <scope>NUCLEOTIDE SEQUENCE</scope>
    <source>
        <strain evidence="4">NC1722</strain>
    </source>
</reference>
<evidence type="ECO:0000259" key="3">
    <source>
        <dbReference type="PROSITE" id="PS50994"/>
    </source>
</evidence>
<dbReference type="PANTHER" id="PTHR37984:SF5">
    <property type="entry name" value="PROTEIN NYNRIN-LIKE"/>
    <property type="match status" value="1"/>
</dbReference>
<dbReference type="PROSITE" id="PS50994">
    <property type="entry name" value="INTEGRASE"/>
    <property type="match status" value="1"/>
</dbReference>
<dbReference type="SUPFAM" id="SSF53098">
    <property type="entry name" value="Ribonuclease H-like"/>
    <property type="match status" value="1"/>
</dbReference>
<dbReference type="AlphaFoldDB" id="A0AAD7SWG7"/>
<dbReference type="PROSITE" id="PS50835">
    <property type="entry name" value="IG_LIKE"/>
    <property type="match status" value="1"/>
</dbReference>
<feature type="domain" description="Integrase catalytic" evidence="3">
    <location>
        <begin position="121"/>
        <end position="202"/>
    </location>
</feature>
<feature type="domain" description="Ig-like" evidence="2">
    <location>
        <begin position="9"/>
        <end position="52"/>
    </location>
</feature>
<gene>
    <name evidence="4" type="ORF">AAFF_G00209960</name>
</gene>
<evidence type="ECO:0000256" key="1">
    <source>
        <dbReference type="ARBA" id="ARBA00039658"/>
    </source>
</evidence>
<dbReference type="InterPro" id="IPR012337">
    <property type="entry name" value="RNaseH-like_sf"/>
</dbReference>
<proteinExistence type="predicted"/>
<dbReference type="InterPro" id="IPR001584">
    <property type="entry name" value="Integrase_cat-core"/>
</dbReference>
<dbReference type="Proteomes" id="UP001221898">
    <property type="component" value="Unassembled WGS sequence"/>
</dbReference>
<accession>A0AAD7SWG7</accession>
<sequence>MATDQASDPTVQTLKTMDTGLRLEEVAFGDTGATLLCDISTGQPRPVVPVSWRGPVFEAVHGLSHPGRKPSVRLVAAKFVWHGLRKDVKASPASIPRLHLPLHHGGQDDPLAGGSPPLLNASADLARAFIGAWVVRFGTPSDLSSDRGPQFTSELWSAVAEGLGVKLHRTTAYHPQANGLCERFHRSMKAALRASLKDRQLA</sequence>
<dbReference type="InterPro" id="IPR036397">
    <property type="entry name" value="RNaseH_sf"/>
</dbReference>
<name>A0AAD7SWG7_9TELE</name>
<dbReference type="GO" id="GO:0015074">
    <property type="term" value="P:DNA integration"/>
    <property type="evidence" value="ECO:0007669"/>
    <property type="project" value="InterPro"/>
</dbReference>
<dbReference type="Gene3D" id="3.30.420.10">
    <property type="entry name" value="Ribonuclease H-like superfamily/Ribonuclease H"/>
    <property type="match status" value="1"/>
</dbReference>
<evidence type="ECO:0000259" key="2">
    <source>
        <dbReference type="PROSITE" id="PS50835"/>
    </source>
</evidence>
<dbReference type="InterPro" id="IPR050951">
    <property type="entry name" value="Retrovirus_Pol_polyprotein"/>
</dbReference>
<evidence type="ECO:0000313" key="5">
    <source>
        <dbReference type="Proteomes" id="UP001221898"/>
    </source>
</evidence>
<dbReference type="PANTHER" id="PTHR37984">
    <property type="entry name" value="PROTEIN CBG26694"/>
    <property type="match status" value="1"/>
</dbReference>
<dbReference type="Pfam" id="PF17921">
    <property type="entry name" value="Integrase_H2C2"/>
    <property type="match status" value="1"/>
</dbReference>
<protein>
    <recommendedName>
        <fullName evidence="1">Gypsy retrotransposon integrase-like protein 1</fullName>
    </recommendedName>
</protein>